<dbReference type="PROSITE" id="PS51257">
    <property type="entry name" value="PROKAR_LIPOPROTEIN"/>
    <property type="match status" value="1"/>
</dbReference>
<gene>
    <name evidence="2" type="ORF">KEM09_04230</name>
</gene>
<sequence length="162" mass="18781">MNKKQEQFLRKLLFFRKYPTMNRAAILLLLTIVACTSQTNTMTNYLEEVKQTELAFAQMAKEKGVTEAFLFYAAEDAVIMRNNKLIKGKDAIQAYFEDHTDTYQNIELKWSPDKVDVAASGDLAYTYGNYQLINHTSGETSEGIFHTVWKRQGDGQWRFVWD</sequence>
<evidence type="ECO:0000313" key="3">
    <source>
        <dbReference type="Proteomes" id="UP000721861"/>
    </source>
</evidence>
<name>A0ABS5K6H0_9BACT</name>
<feature type="domain" description="DUF4440" evidence="1">
    <location>
        <begin position="64"/>
        <end position="158"/>
    </location>
</feature>
<dbReference type="InterPro" id="IPR032710">
    <property type="entry name" value="NTF2-like_dom_sf"/>
</dbReference>
<accession>A0ABS5K6H0</accession>
<protein>
    <submittedName>
        <fullName evidence="2">DUF4440 domain-containing protein</fullName>
    </submittedName>
</protein>
<dbReference type="InterPro" id="IPR027843">
    <property type="entry name" value="DUF4440"/>
</dbReference>
<dbReference type="Pfam" id="PF14534">
    <property type="entry name" value="DUF4440"/>
    <property type="match status" value="1"/>
</dbReference>
<evidence type="ECO:0000313" key="2">
    <source>
        <dbReference type="EMBL" id="MBS2210594.1"/>
    </source>
</evidence>
<proteinExistence type="predicted"/>
<comment type="caution">
    <text evidence="2">The sequence shown here is derived from an EMBL/GenBank/DDBJ whole genome shotgun (WGS) entry which is preliminary data.</text>
</comment>
<dbReference type="Gene3D" id="3.10.450.50">
    <property type="match status" value="1"/>
</dbReference>
<keyword evidence="3" id="KW-1185">Reference proteome</keyword>
<reference evidence="2 3" key="1">
    <citation type="journal article" date="2014" name="Int. J. Syst. Evol. Microbiol.">
        <title>Carboxylicivirga gen. nov. in the family Marinilabiliaceae with two novel species, Carboxylicivirga mesophila sp. nov. and Carboxylicivirga taeanensis sp. nov., and reclassification of Cytophaga fermentans as Saccharicrinis fermentans gen. nov., comb. nov.</title>
        <authorList>
            <person name="Yang S.H."/>
            <person name="Seo H.S."/>
            <person name="Woo J.H."/>
            <person name="Oh H.M."/>
            <person name="Jang H."/>
            <person name="Lee J.H."/>
            <person name="Kim S.J."/>
            <person name="Kwon K.K."/>
        </authorList>
    </citation>
    <scope>NUCLEOTIDE SEQUENCE [LARGE SCALE GENOMIC DNA]</scope>
    <source>
        <strain evidence="2 3">JCM 18290</strain>
    </source>
</reference>
<dbReference type="EMBL" id="JAGUCN010000003">
    <property type="protein sequence ID" value="MBS2210594.1"/>
    <property type="molecule type" value="Genomic_DNA"/>
</dbReference>
<dbReference type="RefSeq" id="WP_212225924.1">
    <property type="nucleotide sequence ID" value="NZ_JAGUCN010000003.1"/>
</dbReference>
<dbReference type="SUPFAM" id="SSF54427">
    <property type="entry name" value="NTF2-like"/>
    <property type="match status" value="1"/>
</dbReference>
<dbReference type="Proteomes" id="UP000721861">
    <property type="component" value="Unassembled WGS sequence"/>
</dbReference>
<organism evidence="2 3">
    <name type="scientific">Carboxylicivirga mesophila</name>
    <dbReference type="NCBI Taxonomy" id="1166478"/>
    <lineage>
        <taxon>Bacteria</taxon>
        <taxon>Pseudomonadati</taxon>
        <taxon>Bacteroidota</taxon>
        <taxon>Bacteroidia</taxon>
        <taxon>Marinilabiliales</taxon>
        <taxon>Marinilabiliaceae</taxon>
        <taxon>Carboxylicivirga</taxon>
    </lineage>
</organism>
<evidence type="ECO:0000259" key="1">
    <source>
        <dbReference type="Pfam" id="PF14534"/>
    </source>
</evidence>